<dbReference type="PANTHER" id="PTHR22715:SF0">
    <property type="entry name" value="TRANSFORMING GROWTH FACTOR BETA REGULATOR 1"/>
    <property type="match status" value="1"/>
</dbReference>
<dbReference type="PANTHER" id="PTHR22715">
    <property type="entry name" value="TRANSFORMING GROWTH FACTOR BETA REGULATED GENE 1"/>
    <property type="match status" value="1"/>
</dbReference>
<feature type="region of interest" description="Disordered" evidence="3">
    <location>
        <begin position="61"/>
        <end position="124"/>
    </location>
</feature>
<dbReference type="GO" id="GO:0051726">
    <property type="term" value="P:regulation of cell cycle"/>
    <property type="evidence" value="ECO:0007669"/>
    <property type="project" value="TreeGrafter"/>
</dbReference>
<proteinExistence type="predicted"/>
<evidence type="ECO:0008006" key="6">
    <source>
        <dbReference type="Google" id="ProtNLM"/>
    </source>
</evidence>
<keyword evidence="2" id="KW-0539">Nucleus</keyword>
<dbReference type="EMBL" id="CADEPI010000003">
    <property type="protein sequence ID" value="CAB3360522.1"/>
    <property type="molecule type" value="Genomic_DNA"/>
</dbReference>
<evidence type="ECO:0000313" key="5">
    <source>
        <dbReference type="Proteomes" id="UP000494165"/>
    </source>
</evidence>
<sequence>METDTKRYKLKYEKTKKMIKNFVFENAALCDEISELQEKYMIINEENKFLYSKLGALNSTQETASKSQSVRKNSPVPKTLSGAQKKAPAAKKSRTISTASVGSSPAGSENATKKGARKQTTARGKAVKKLVHPIKLDATGRPIFPIVVGNLSVYSLGDVITDRSGYHTEEMIFPVGFCSCRVYGSIMNPEQQCVYTCKIIDGGPQPLFEIASDDIPGSPIVRHSPNECLTVLQSKINKAVGVEVVSDNTKGSEFFGITVPTIQNLIQSSGTRKLPGYKPLKFERSIAFSKNQLASINFDSHDPVIRDFFMGV</sequence>
<evidence type="ECO:0000313" key="4">
    <source>
        <dbReference type="EMBL" id="CAB3360522.1"/>
    </source>
</evidence>
<protein>
    <recommendedName>
        <fullName evidence="6">FYR N-terminal domain-containing protein</fullName>
    </recommendedName>
</protein>
<dbReference type="AlphaFoldDB" id="A0A8S1BMF6"/>
<organism evidence="4 5">
    <name type="scientific">Cloeon dipterum</name>
    <dbReference type="NCBI Taxonomy" id="197152"/>
    <lineage>
        <taxon>Eukaryota</taxon>
        <taxon>Metazoa</taxon>
        <taxon>Ecdysozoa</taxon>
        <taxon>Arthropoda</taxon>
        <taxon>Hexapoda</taxon>
        <taxon>Insecta</taxon>
        <taxon>Pterygota</taxon>
        <taxon>Palaeoptera</taxon>
        <taxon>Ephemeroptera</taxon>
        <taxon>Pisciforma</taxon>
        <taxon>Baetidae</taxon>
        <taxon>Cloeon</taxon>
    </lineage>
</organism>
<reference evidence="4 5" key="1">
    <citation type="submission" date="2020-04" db="EMBL/GenBank/DDBJ databases">
        <authorList>
            <person name="Alioto T."/>
            <person name="Alioto T."/>
            <person name="Gomez Garrido J."/>
        </authorList>
    </citation>
    <scope>NUCLEOTIDE SEQUENCE [LARGE SCALE GENOMIC DNA]</scope>
</reference>
<gene>
    <name evidence="4" type="ORF">CLODIP_2_CD08882</name>
</gene>
<dbReference type="PROSITE" id="PS51543">
    <property type="entry name" value="FYRC"/>
    <property type="match status" value="1"/>
</dbReference>
<dbReference type="PROSITE" id="PS51542">
    <property type="entry name" value="FYRN"/>
    <property type="match status" value="1"/>
</dbReference>
<dbReference type="Gene3D" id="3.30.160.360">
    <property type="match status" value="1"/>
</dbReference>
<dbReference type="GO" id="GO:0005634">
    <property type="term" value="C:nucleus"/>
    <property type="evidence" value="ECO:0007669"/>
    <property type="project" value="UniProtKB-SubCell"/>
</dbReference>
<feature type="compositionally biased region" description="Polar residues" evidence="3">
    <location>
        <begin position="61"/>
        <end position="72"/>
    </location>
</feature>
<keyword evidence="5" id="KW-1185">Reference proteome</keyword>
<dbReference type="Proteomes" id="UP000494165">
    <property type="component" value="Unassembled WGS sequence"/>
</dbReference>
<accession>A0A8S1BMF6</accession>
<dbReference type="InterPro" id="IPR003888">
    <property type="entry name" value="FYrich_N"/>
</dbReference>
<dbReference type="OrthoDB" id="285793at2759"/>
<dbReference type="Pfam" id="PF05964">
    <property type="entry name" value="FYRN"/>
    <property type="match status" value="1"/>
</dbReference>
<comment type="subcellular location">
    <subcellularLocation>
        <location evidence="1">Nucleus</location>
    </subcellularLocation>
</comment>
<evidence type="ECO:0000256" key="2">
    <source>
        <dbReference type="ARBA" id="ARBA00023242"/>
    </source>
</evidence>
<name>A0A8S1BMF6_9INSE</name>
<dbReference type="SMART" id="SM00541">
    <property type="entry name" value="FYRN"/>
    <property type="match status" value="1"/>
</dbReference>
<evidence type="ECO:0000256" key="1">
    <source>
        <dbReference type="ARBA" id="ARBA00004123"/>
    </source>
</evidence>
<feature type="compositionally biased region" description="Polar residues" evidence="3">
    <location>
        <begin position="95"/>
        <end position="110"/>
    </location>
</feature>
<dbReference type="InterPro" id="IPR040092">
    <property type="entry name" value="TBRG1"/>
</dbReference>
<dbReference type="InterPro" id="IPR003889">
    <property type="entry name" value="FYrich_C"/>
</dbReference>
<comment type="caution">
    <text evidence="4">The sequence shown here is derived from an EMBL/GenBank/DDBJ whole genome shotgun (WGS) entry which is preliminary data.</text>
</comment>
<evidence type="ECO:0000256" key="3">
    <source>
        <dbReference type="SAM" id="MobiDB-lite"/>
    </source>
</evidence>
<dbReference type="Pfam" id="PF05965">
    <property type="entry name" value="FYRC"/>
    <property type="match status" value="1"/>
</dbReference>